<gene>
    <name evidence="2" type="ORF">LAB08_R17270</name>
</gene>
<feature type="transmembrane region" description="Helical" evidence="1">
    <location>
        <begin position="325"/>
        <end position="343"/>
    </location>
</feature>
<feature type="transmembrane region" description="Helical" evidence="1">
    <location>
        <begin position="355"/>
        <end position="374"/>
    </location>
</feature>
<keyword evidence="3" id="KW-1185">Reference proteome</keyword>
<sequence length="385" mass="43314">MILSYLVDGYFTDDYEYLFFSATYPQIPADSGSNASVAIFCLLTLIVYSLLTVFFSKKTEILKVSYEVRVTKKLIAVCFFYTLFLGALVLVSMQKYSLSLLLSNRQSFFEDNLLAGIALYTAPALSVLSFVGVNSTKSMPLRLFFILVLVVTFCASLISGSRSTLVLNCILPCIFYLVIKNTQRKGLKKLSKKTIVKLVSACLVLFSLSTLYRDYTRGEQEELNAFVSPDFVTFDSSALIIQQDIGPSQTYLAAFTFLIPRSIWSEKPISGNRYFTQEFFYERLVDSGAEITSSLIGEAYINFRWLGVISAGGLLFVLSQLIEKLFRVGGIYSVLGLIFLFRGTNIIRGDLLNTLVPLFFSFFIFYIASAKIVFSRMSSNVRYAR</sequence>
<reference evidence="2 3" key="1">
    <citation type="submission" date="2016-04" db="EMBL/GenBank/DDBJ databases">
        <title>Complete genome sequence of Pseudomonas sp. LAB-08 isolated from TCE contaminated aquifer soil.</title>
        <authorList>
            <person name="Dohra H."/>
            <person name="Suzuki K."/>
            <person name="Fatma A."/>
            <person name="Inuzuka Y."/>
            <person name="Honjo M."/>
            <person name="Tashiro Y."/>
            <person name="Futamata H."/>
        </authorList>
    </citation>
    <scope>NUCLEOTIDE SEQUENCE [LARGE SCALE GENOMIC DNA]</scope>
    <source>
        <strain evidence="2 3">LAB-08</strain>
    </source>
</reference>
<evidence type="ECO:0000313" key="3">
    <source>
        <dbReference type="Proteomes" id="UP000218595"/>
    </source>
</evidence>
<feature type="transmembrane region" description="Helical" evidence="1">
    <location>
        <begin position="194"/>
        <end position="212"/>
    </location>
</feature>
<dbReference type="Proteomes" id="UP000218595">
    <property type="component" value="Chromosome"/>
</dbReference>
<protein>
    <recommendedName>
        <fullName evidence="4">Oligosaccharide repeat unit polymerase</fullName>
    </recommendedName>
</protein>
<evidence type="ECO:0000313" key="2">
    <source>
        <dbReference type="EMBL" id="BCX67103.1"/>
    </source>
</evidence>
<feature type="transmembrane region" description="Helical" evidence="1">
    <location>
        <begin position="140"/>
        <end position="159"/>
    </location>
</feature>
<feature type="transmembrane region" description="Helical" evidence="1">
    <location>
        <begin position="113"/>
        <end position="133"/>
    </location>
</feature>
<accession>A0ABM7RPF2</accession>
<name>A0ABM7RPF2_9PSED</name>
<keyword evidence="1" id="KW-1133">Transmembrane helix</keyword>
<dbReference type="EMBL" id="AP017423">
    <property type="protein sequence ID" value="BCX67103.1"/>
    <property type="molecule type" value="Genomic_DNA"/>
</dbReference>
<feature type="transmembrane region" description="Helical" evidence="1">
    <location>
        <begin position="165"/>
        <end position="182"/>
    </location>
</feature>
<evidence type="ECO:0000256" key="1">
    <source>
        <dbReference type="SAM" id="Phobius"/>
    </source>
</evidence>
<organism evidence="2 3">
    <name type="scientific">Pseudomonas izuensis</name>
    <dbReference type="NCBI Taxonomy" id="2684212"/>
    <lineage>
        <taxon>Bacteria</taxon>
        <taxon>Pseudomonadati</taxon>
        <taxon>Pseudomonadota</taxon>
        <taxon>Gammaproteobacteria</taxon>
        <taxon>Pseudomonadales</taxon>
        <taxon>Pseudomonadaceae</taxon>
        <taxon>Pseudomonas</taxon>
    </lineage>
</organism>
<feature type="transmembrane region" description="Helical" evidence="1">
    <location>
        <begin position="35"/>
        <end position="54"/>
    </location>
</feature>
<keyword evidence="1" id="KW-0812">Transmembrane</keyword>
<feature type="transmembrane region" description="Helical" evidence="1">
    <location>
        <begin position="299"/>
        <end position="318"/>
    </location>
</feature>
<keyword evidence="1" id="KW-0472">Membrane</keyword>
<proteinExistence type="predicted"/>
<evidence type="ECO:0008006" key="4">
    <source>
        <dbReference type="Google" id="ProtNLM"/>
    </source>
</evidence>
<dbReference type="NCBIfam" id="TIGR04370">
    <property type="entry name" value="glyco_rpt_poly"/>
    <property type="match status" value="1"/>
</dbReference>
<feature type="transmembrane region" description="Helical" evidence="1">
    <location>
        <begin position="74"/>
        <end position="93"/>
    </location>
</feature>